<comment type="caution">
    <text evidence="2">The sequence shown here is derived from an EMBL/GenBank/DDBJ whole genome shotgun (WGS) entry which is preliminary data.</text>
</comment>
<keyword evidence="3" id="KW-1185">Reference proteome</keyword>
<reference evidence="2 3" key="1">
    <citation type="submission" date="2014-05" db="EMBL/GenBank/DDBJ databases">
        <authorList>
            <person name="Rizzardi K."/>
            <person name="Winiecka-Krusnell J."/>
            <person name="Ramliden M."/>
            <person name="Alm E."/>
            <person name="Andersson S."/>
            <person name="Byfors S."/>
        </authorList>
    </citation>
    <scope>NUCLEOTIDE SEQUENCE [LARGE SCALE GENOMIC DNA]</scope>
    <source>
        <strain evidence="2 3">LEGN</strain>
    </source>
</reference>
<feature type="transmembrane region" description="Helical" evidence="1">
    <location>
        <begin position="63"/>
        <end position="79"/>
    </location>
</feature>
<accession>A0A0A2T406</accession>
<organism evidence="2 3">
    <name type="scientific">Legionella norrlandica</name>
    <dbReference type="NCBI Taxonomy" id="1498499"/>
    <lineage>
        <taxon>Bacteria</taxon>
        <taxon>Pseudomonadati</taxon>
        <taxon>Pseudomonadota</taxon>
        <taxon>Gammaproteobacteria</taxon>
        <taxon>Legionellales</taxon>
        <taxon>Legionellaceae</taxon>
        <taxon>Legionella</taxon>
    </lineage>
</organism>
<sequence length="80" mass="9024">MRFASLSDPLFIQDRRFIQPYGWWCFLSSTTALFGDLVSHWVFFPANHQLLASMVSVVGENSSTLVILGLAFMVFGFMLG</sequence>
<name>A0A0A2T406_9GAMM</name>
<dbReference type="Proteomes" id="UP000054422">
    <property type="component" value="Unassembled WGS sequence"/>
</dbReference>
<keyword evidence="1" id="KW-0472">Membrane</keyword>
<protein>
    <submittedName>
        <fullName evidence="2">Uncharacterized protein</fullName>
    </submittedName>
</protein>
<gene>
    <name evidence="2" type="ORF">EP47_01940</name>
</gene>
<keyword evidence="1" id="KW-0812">Transmembrane</keyword>
<dbReference type="AlphaFoldDB" id="A0A0A2T406"/>
<dbReference type="EMBL" id="JNCF01000107">
    <property type="protein sequence ID" value="KGP62158.1"/>
    <property type="molecule type" value="Genomic_DNA"/>
</dbReference>
<keyword evidence="1" id="KW-1133">Transmembrane helix</keyword>
<feature type="transmembrane region" description="Helical" evidence="1">
    <location>
        <begin position="21"/>
        <end position="43"/>
    </location>
</feature>
<evidence type="ECO:0000313" key="3">
    <source>
        <dbReference type="Proteomes" id="UP000054422"/>
    </source>
</evidence>
<evidence type="ECO:0000313" key="2">
    <source>
        <dbReference type="EMBL" id="KGP62158.1"/>
    </source>
</evidence>
<proteinExistence type="predicted"/>
<evidence type="ECO:0000256" key="1">
    <source>
        <dbReference type="SAM" id="Phobius"/>
    </source>
</evidence>